<evidence type="ECO:0000259" key="2">
    <source>
        <dbReference type="Pfam" id="PF13670"/>
    </source>
</evidence>
<dbReference type="InterPro" id="IPR029068">
    <property type="entry name" value="Glyas_Bleomycin-R_OHBP_Dase"/>
</dbReference>
<name>A0A1H3H5M0_9RHOB</name>
<evidence type="ECO:0000313" key="4">
    <source>
        <dbReference type="Proteomes" id="UP000199286"/>
    </source>
</evidence>
<keyword evidence="1" id="KW-0732">Signal</keyword>
<dbReference type="AlphaFoldDB" id="A0A1H3H5M0"/>
<keyword evidence="4" id="KW-1185">Reference proteome</keyword>
<dbReference type="InterPro" id="IPR025711">
    <property type="entry name" value="PepSY"/>
</dbReference>
<gene>
    <name evidence="3" type="ORF">SAMN05444340_103232</name>
</gene>
<dbReference type="Proteomes" id="UP000199286">
    <property type="component" value="Unassembled WGS sequence"/>
</dbReference>
<evidence type="ECO:0000256" key="1">
    <source>
        <dbReference type="SAM" id="SignalP"/>
    </source>
</evidence>
<protein>
    <submittedName>
        <fullName evidence="3">Peptidase propeptide and YPEB domain-containing protein</fullName>
    </submittedName>
</protein>
<proteinExistence type="predicted"/>
<dbReference type="EMBL" id="FNPF01000003">
    <property type="protein sequence ID" value="SDY10515.1"/>
    <property type="molecule type" value="Genomic_DNA"/>
</dbReference>
<feature type="chain" id="PRO_5011770911" evidence="1">
    <location>
        <begin position="23"/>
        <end position="115"/>
    </location>
</feature>
<evidence type="ECO:0000313" key="3">
    <source>
        <dbReference type="EMBL" id="SDY10515.1"/>
    </source>
</evidence>
<dbReference type="Pfam" id="PF13670">
    <property type="entry name" value="PepSY_2"/>
    <property type="match status" value="1"/>
</dbReference>
<accession>A0A1H3H5M0</accession>
<dbReference type="SUPFAM" id="SSF54593">
    <property type="entry name" value="Glyoxalase/Bleomycin resistance protein/Dihydroxybiphenyl dioxygenase"/>
    <property type="match status" value="1"/>
</dbReference>
<sequence length="115" mass="12660">MTPKTFLTTSAIGLLMATSAAAQTDVEVLTEDEIAEANEAADQMYLQVYGENAPAYVTVNEAIERMEAMGYTNIHDLDVEWGVYEVEAYAPDGNEVEIEFDPVTGAILEVTDNWF</sequence>
<reference evidence="3 4" key="1">
    <citation type="submission" date="2016-10" db="EMBL/GenBank/DDBJ databases">
        <authorList>
            <person name="de Groot N.N."/>
        </authorList>
    </citation>
    <scope>NUCLEOTIDE SEQUENCE [LARGE SCALE GENOMIC DNA]</scope>
    <source>
        <strain evidence="3 4">DSM 26880</strain>
    </source>
</reference>
<feature type="signal peptide" evidence="1">
    <location>
        <begin position="1"/>
        <end position="22"/>
    </location>
</feature>
<feature type="domain" description="PepSY" evidence="2">
    <location>
        <begin position="60"/>
        <end position="109"/>
    </location>
</feature>
<organism evidence="3 4">
    <name type="scientific">Citreimonas salinaria</name>
    <dbReference type="NCBI Taxonomy" id="321339"/>
    <lineage>
        <taxon>Bacteria</taxon>
        <taxon>Pseudomonadati</taxon>
        <taxon>Pseudomonadota</taxon>
        <taxon>Alphaproteobacteria</taxon>
        <taxon>Rhodobacterales</taxon>
        <taxon>Roseobacteraceae</taxon>
        <taxon>Citreimonas</taxon>
    </lineage>
</organism>
<dbReference type="RefSeq" id="WP_177177827.1">
    <property type="nucleotide sequence ID" value="NZ_FNPF01000003.1"/>
</dbReference>